<dbReference type="GeneID" id="93897728"/>
<gene>
    <name evidence="5" type="ORF">AL548_005820</name>
    <name evidence="6" type="ORF">CRN52_16330</name>
    <name evidence="2" type="ORF">FORC53_4132</name>
    <name evidence="3" type="ORF">I7730_12350</name>
    <name evidence="4" type="ORF">J0J18_04035</name>
</gene>
<dbReference type="Proteomes" id="UP000863257">
    <property type="component" value="Unassembled WGS sequence"/>
</dbReference>
<organism evidence="3">
    <name type="scientific">Vibrio vulnificus</name>
    <dbReference type="NCBI Taxonomy" id="672"/>
    <lineage>
        <taxon>Bacteria</taxon>
        <taxon>Pseudomonadati</taxon>
        <taxon>Pseudomonadota</taxon>
        <taxon>Gammaproteobacteria</taxon>
        <taxon>Vibrionales</taxon>
        <taxon>Vibrionaceae</taxon>
        <taxon>Vibrio</taxon>
    </lineage>
</organism>
<dbReference type="Proteomes" id="UP000263418">
    <property type="component" value="Chromosome 2"/>
</dbReference>
<evidence type="ECO:0000313" key="4">
    <source>
        <dbReference type="EMBL" id="MBN8120890.1"/>
    </source>
</evidence>
<evidence type="ECO:0000313" key="2">
    <source>
        <dbReference type="EMBL" id="AXX62471.1"/>
    </source>
</evidence>
<reference evidence="6 8" key="3">
    <citation type="journal article" date="2018" name="Front. Microbiol.">
        <title>Phylogeny of Vibrio vulnificus from the Analysis of the Core-Genome: Implications for Intra-Species Taxonomy.</title>
        <authorList>
            <person name="Roig F.J."/>
            <person name="Gonzalez-Candelas F."/>
            <person name="Sanjuan E."/>
            <person name="Fouz B."/>
            <person name="Feil E.J."/>
            <person name="Llorens C."/>
            <person name="Baker-Austin C."/>
            <person name="Oliver J.D."/>
            <person name="Danin-Poleg Y."/>
            <person name="Gibas C.J."/>
            <person name="Kashi Y."/>
            <person name="Gulig P.A."/>
            <person name="Morrison S.S."/>
            <person name="Amaro C."/>
        </authorList>
    </citation>
    <scope>NUCLEOTIDE SEQUENCE [LARGE SCALE GENOMIC DNA]</scope>
    <source>
        <strain evidence="6 8">CECT4608</strain>
    </source>
</reference>
<reference evidence="2 9" key="1">
    <citation type="submission" date="2017-01" db="EMBL/GenBank/DDBJ databases">
        <title>Complete Genome Sequence of Vibrio vulnificus FORC_053.</title>
        <authorList>
            <consortium name="Food-borne Pathogen Omics Research Center"/>
            <person name="Chung H.Y."/>
            <person name="Na E.J."/>
            <person name="Song J.S."/>
            <person name="Kim H."/>
            <person name="Lee J.-H."/>
            <person name="Ryu S."/>
            <person name="Choi S.H."/>
        </authorList>
    </citation>
    <scope>NUCLEOTIDE SEQUENCE [LARGE SCALE GENOMIC DNA]</scope>
    <source>
        <strain evidence="2 9">FORC_053</strain>
    </source>
</reference>
<feature type="transmembrane region" description="Helical" evidence="1">
    <location>
        <begin position="54"/>
        <end position="79"/>
    </location>
</feature>
<feature type="transmembrane region" description="Helical" evidence="1">
    <location>
        <begin position="6"/>
        <end position="25"/>
    </location>
</feature>
<reference evidence="5 7" key="2">
    <citation type="submission" date="2017-12" db="EMBL/GenBank/DDBJ databases">
        <title>FDA dAtabase for Regulatory Grade micrObial Sequences (FDA-ARGOS): Supporting development and validation of Infectious Disease Dx tests.</title>
        <authorList>
            <person name="Hoffmann M."/>
            <person name="Allard M."/>
            <person name="Evans P."/>
            <person name="Brown E."/>
            <person name="Tallon L.J."/>
            <person name="Sadzewicz L."/>
            <person name="Sengamalay N."/>
            <person name="Ott S."/>
            <person name="Godinez A."/>
            <person name="Nagaraj S."/>
            <person name="Vavikolanu K."/>
            <person name="Aluvathingal J."/>
            <person name="Nadendla S."/>
            <person name="Hobson J."/>
            <person name="Sichtig H."/>
        </authorList>
    </citation>
    <scope>NUCLEOTIDE SEQUENCE [LARGE SCALE GENOMIC DNA]</scope>
    <source>
        <strain evidence="7">ATCC 29307</strain>
        <strain evidence="5">FDAARGOS_118</strain>
    </source>
</reference>
<evidence type="ECO:0000313" key="5">
    <source>
        <dbReference type="EMBL" id="PNM78087.1"/>
    </source>
</evidence>
<dbReference type="Proteomes" id="UP000664056">
    <property type="component" value="Unassembled WGS sequence"/>
</dbReference>
<proteinExistence type="predicted"/>
<keyword evidence="1" id="KW-0812">Transmembrane</keyword>
<dbReference type="KEGG" id="vvl:VV93_v1c41140"/>
<dbReference type="RefSeq" id="WP_011081649.1">
    <property type="nucleotide sequence ID" value="NZ_AP026553.1"/>
</dbReference>
<keyword evidence="7" id="KW-1185">Reference proteome</keyword>
<reference evidence="3" key="4">
    <citation type="journal article" date="2018" name="Genome Biol.">
        <title>SKESA: strategic k-mer extension for scrupulous assemblies.</title>
        <authorList>
            <person name="Souvorov A."/>
            <person name="Agarwala R."/>
            <person name="Lipman D.J."/>
        </authorList>
    </citation>
    <scope>NUCLEOTIDE SEQUENCE</scope>
    <source>
        <strain evidence="3">BCW_3452</strain>
    </source>
</reference>
<accession>A0A087IAT1</accession>
<keyword evidence="1" id="KW-0472">Membrane</keyword>
<dbReference type="OrthoDB" id="5600913at2"/>
<dbReference type="Proteomes" id="UP000054370">
    <property type="component" value="Unassembled WGS sequence"/>
</dbReference>
<dbReference type="OMA" id="EYKWYRI"/>
<dbReference type="EMBL" id="PDGH01000113">
    <property type="protein sequence ID" value="POB45542.1"/>
    <property type="molecule type" value="Genomic_DNA"/>
</dbReference>
<reference evidence="3" key="5">
    <citation type="submission" date="2019-01" db="EMBL/GenBank/DDBJ databases">
        <authorList>
            <consortium name="NCBI Pathogen Detection Project"/>
        </authorList>
    </citation>
    <scope>NUCLEOTIDE SEQUENCE</scope>
    <source>
        <strain evidence="3">BCW_3452</strain>
    </source>
</reference>
<name>A0A087IAT1_VIBVL</name>
<keyword evidence="1" id="KW-1133">Transmembrane helix</keyword>
<evidence type="ECO:0000313" key="3">
    <source>
        <dbReference type="EMBL" id="HAS8540578.1"/>
    </source>
</evidence>
<evidence type="ECO:0000256" key="1">
    <source>
        <dbReference type="SAM" id="Phobius"/>
    </source>
</evidence>
<dbReference type="EMBL" id="CP019291">
    <property type="protein sequence ID" value="AXX62471.1"/>
    <property type="molecule type" value="Genomic_DNA"/>
</dbReference>
<dbReference type="AlphaFoldDB" id="A0A087IAT1"/>
<dbReference type="EMBL" id="LOSH02000001">
    <property type="protein sequence ID" value="PNM78087.1"/>
    <property type="molecule type" value="Genomic_DNA"/>
</dbReference>
<evidence type="ECO:0000313" key="8">
    <source>
        <dbReference type="Proteomes" id="UP000237466"/>
    </source>
</evidence>
<dbReference type="Proteomes" id="UP000237466">
    <property type="component" value="Unassembled WGS sequence"/>
</dbReference>
<evidence type="ECO:0000313" key="7">
    <source>
        <dbReference type="Proteomes" id="UP000054370"/>
    </source>
</evidence>
<dbReference type="EMBL" id="JAFKOQ010000001">
    <property type="protein sequence ID" value="MBN8120890.1"/>
    <property type="molecule type" value="Genomic_DNA"/>
</dbReference>
<evidence type="ECO:0000313" key="9">
    <source>
        <dbReference type="Proteomes" id="UP000263418"/>
    </source>
</evidence>
<evidence type="ECO:0000313" key="6">
    <source>
        <dbReference type="EMBL" id="POB45542.1"/>
    </source>
</evidence>
<protein>
    <submittedName>
        <fullName evidence="3">Uncharacterized protein</fullName>
    </submittedName>
</protein>
<sequence>MEAGLYMLEKAILLLGILFVLTGVIQYGKRSQDWRGIATMFYKRIPMSISEFKWYRLGIGLCLFAVVMRFGLMIIFPVYTL</sequence>
<dbReference type="EMBL" id="DACRBY010000014">
    <property type="protein sequence ID" value="HAS8540578.1"/>
    <property type="molecule type" value="Genomic_DNA"/>
</dbReference>
<reference evidence="4" key="6">
    <citation type="submission" date="2021-03" db="EMBL/GenBank/DDBJ databases">
        <title>Study of the foodborne Vibrio vulnificus isolates from China.</title>
        <authorList>
            <person name="Zheng Z."/>
            <person name="Ye L."/>
        </authorList>
    </citation>
    <scope>NUCLEOTIDE SEQUENCE</scope>
    <source>
        <strain evidence="4">Vv1582</strain>
    </source>
</reference>